<keyword evidence="3" id="KW-1185">Reference proteome</keyword>
<dbReference type="STRING" id="649761.HMPREF0973_02723"/>
<comment type="caution">
    <text evidence="2">The sequence shown here is derived from an EMBL/GenBank/DDBJ whole genome shotgun (WGS) entry which is preliminary data.</text>
</comment>
<evidence type="ECO:0000313" key="3">
    <source>
        <dbReference type="Proteomes" id="UP000003327"/>
    </source>
</evidence>
<protein>
    <submittedName>
        <fullName evidence="2">Uncharacterized protein</fullName>
    </submittedName>
</protein>
<sequence length="53" mass="6105">MEHFEQFLGLLLALVIGVILIKKITSCLFRLTITLVLLGIIVWFLLNYTSVFH</sequence>
<accession>C9MSV4</accession>
<proteinExistence type="predicted"/>
<dbReference type="EMBL" id="ACVA01000067">
    <property type="protein sequence ID" value="EEX17430.1"/>
    <property type="molecule type" value="Genomic_DNA"/>
</dbReference>
<keyword evidence="1" id="KW-0472">Membrane</keyword>
<dbReference type="AlphaFoldDB" id="C9MSV4"/>
<feature type="transmembrane region" description="Helical" evidence="1">
    <location>
        <begin position="6"/>
        <end position="21"/>
    </location>
</feature>
<dbReference type="Proteomes" id="UP000003327">
    <property type="component" value="Unassembled WGS sequence"/>
</dbReference>
<name>C9MSV4_9BACT</name>
<feature type="transmembrane region" description="Helical" evidence="1">
    <location>
        <begin position="28"/>
        <end position="46"/>
    </location>
</feature>
<gene>
    <name evidence="2" type="ORF">HMPREF0973_02723</name>
</gene>
<reference evidence="2 3" key="1">
    <citation type="submission" date="2009-09" db="EMBL/GenBank/DDBJ databases">
        <authorList>
            <person name="Weinstock G."/>
            <person name="Sodergren E."/>
            <person name="Clifton S."/>
            <person name="Fulton L."/>
            <person name="Fulton B."/>
            <person name="Courtney L."/>
            <person name="Fronick C."/>
            <person name="Harrison M."/>
            <person name="Strong C."/>
            <person name="Farmer C."/>
            <person name="Delahaunty K."/>
            <person name="Markovic C."/>
            <person name="Hall O."/>
            <person name="Minx P."/>
            <person name="Tomlinson C."/>
            <person name="Mitreva M."/>
            <person name="Nelson J."/>
            <person name="Hou S."/>
            <person name="Wollam A."/>
            <person name="Pepin K.H."/>
            <person name="Johnson M."/>
            <person name="Bhonagiri V."/>
            <person name="Nash W.E."/>
            <person name="Warren W."/>
            <person name="Chinwalla A."/>
            <person name="Mardis E.R."/>
            <person name="Wilson R.K."/>
        </authorList>
    </citation>
    <scope>NUCLEOTIDE SEQUENCE [LARGE SCALE GENOMIC DNA]</scope>
    <source>
        <strain evidence="2 3">F0319</strain>
    </source>
</reference>
<organism evidence="2 3">
    <name type="scientific">Prevotella veroralis F0319</name>
    <dbReference type="NCBI Taxonomy" id="649761"/>
    <lineage>
        <taxon>Bacteria</taxon>
        <taxon>Pseudomonadati</taxon>
        <taxon>Bacteroidota</taxon>
        <taxon>Bacteroidia</taxon>
        <taxon>Bacteroidales</taxon>
        <taxon>Prevotellaceae</taxon>
        <taxon>Prevotella</taxon>
    </lineage>
</organism>
<evidence type="ECO:0000313" key="2">
    <source>
        <dbReference type="EMBL" id="EEX17430.1"/>
    </source>
</evidence>
<evidence type="ECO:0000256" key="1">
    <source>
        <dbReference type="SAM" id="Phobius"/>
    </source>
</evidence>
<keyword evidence="1" id="KW-1133">Transmembrane helix</keyword>
<dbReference type="HOGENOM" id="CLU_210374_0_1_10"/>
<keyword evidence="1" id="KW-0812">Transmembrane</keyword>